<proteinExistence type="predicted"/>
<sequence>MKNLFFLFSLYKKRKQKNKTNDFIIFSKKNNST</sequence>
<dbReference type="AlphaFoldDB" id="R4RZR0"/>
<dbReference type="Proteomes" id="UP000013941">
    <property type="component" value="Chromosome"/>
</dbReference>
<accession>R4RZR0</accession>
<gene>
    <name evidence="1" type="ORF">SLY_0087</name>
</gene>
<dbReference type="EMBL" id="CP002548">
    <property type="protein sequence ID" value="AGL90014.1"/>
    <property type="molecule type" value="Genomic_DNA"/>
</dbReference>
<evidence type="ECO:0000313" key="1">
    <source>
        <dbReference type="EMBL" id="AGL90014.1"/>
    </source>
</evidence>
<dbReference type="KEGG" id="nzs:SLY_0087"/>
<name>R4RZR0_PHYAS</name>
<evidence type="ECO:0000313" key="2">
    <source>
        <dbReference type="Proteomes" id="UP000013941"/>
    </source>
</evidence>
<dbReference type="HOGENOM" id="CLU_3384063_0_0_14"/>
<keyword evidence="2" id="KW-1185">Reference proteome</keyword>
<protein>
    <submittedName>
        <fullName evidence="1">Uncharacterized protein</fullName>
    </submittedName>
</protein>
<reference evidence="1 2" key="1">
    <citation type="journal article" date="2013" name="BMC Genomics">
        <title>Comparison of the complete genome sequence of two closely related isolates of 'Candidatus Phytoplasma australiense' reveals genome plasticity.</title>
        <authorList>
            <person name="Andersen M.T."/>
            <person name="Liefting L.W."/>
            <person name="Havukkala I."/>
            <person name="Beever R.E."/>
        </authorList>
    </citation>
    <scope>NUCLEOTIDE SEQUENCE [LARGE SCALE GENOMIC DNA]</scope>
    <source>
        <strain evidence="1 2">NZSb11</strain>
    </source>
</reference>
<organism evidence="1 2">
    <name type="scientific">Strawberry lethal yellows phytoplasma (CPA) str. NZSb11</name>
    <dbReference type="NCBI Taxonomy" id="980422"/>
    <lineage>
        <taxon>Bacteria</taxon>
        <taxon>Bacillati</taxon>
        <taxon>Mycoplasmatota</taxon>
        <taxon>Mollicutes</taxon>
        <taxon>Acholeplasmatales</taxon>
        <taxon>Acholeplasmataceae</taxon>
        <taxon>Candidatus Phytoplasma</taxon>
        <taxon>16SrXII (Stolbur group)</taxon>
    </lineage>
</organism>